<proteinExistence type="predicted"/>
<dbReference type="Proteomes" id="UP000467428">
    <property type="component" value="Plasmid pJCM18538"/>
</dbReference>
<keyword evidence="3" id="KW-1185">Reference proteome</keyword>
<dbReference type="GO" id="GO:0004016">
    <property type="term" value="F:adenylate cyclase activity"/>
    <property type="evidence" value="ECO:0007669"/>
    <property type="project" value="UniProtKB-ARBA"/>
</dbReference>
<protein>
    <submittedName>
        <fullName evidence="2">Guanylate cyclase</fullName>
    </submittedName>
</protein>
<evidence type="ECO:0000313" key="2">
    <source>
        <dbReference type="EMBL" id="BBY46823.1"/>
    </source>
</evidence>
<evidence type="ECO:0000313" key="3">
    <source>
        <dbReference type="Proteomes" id="UP000467428"/>
    </source>
</evidence>
<dbReference type="InterPro" id="IPR001054">
    <property type="entry name" value="A/G_cyclase"/>
</dbReference>
<evidence type="ECO:0000259" key="1">
    <source>
        <dbReference type="PROSITE" id="PS50125"/>
    </source>
</evidence>
<reference evidence="2 3" key="1">
    <citation type="journal article" date="2019" name="Emerg. Microbes Infect.">
        <title>Comprehensive subspecies identification of 175 nontuberculous mycobacteria species based on 7547 genomic profiles.</title>
        <authorList>
            <person name="Matsumoto Y."/>
            <person name="Kinjo T."/>
            <person name="Motooka D."/>
            <person name="Nabeya D."/>
            <person name="Jung N."/>
            <person name="Uechi K."/>
            <person name="Horii T."/>
            <person name="Iida T."/>
            <person name="Fujita J."/>
            <person name="Nakamura S."/>
        </authorList>
    </citation>
    <scope>NUCLEOTIDE SEQUENCE [LARGE SCALE GENOMIC DNA]</scope>
    <source>
        <strain evidence="2 3">JCM 18538</strain>
        <plasmid evidence="2">pJCM18538</plasmid>
    </source>
</reference>
<dbReference type="KEGG" id="marz:MARA_02530"/>
<dbReference type="EMBL" id="AP022592">
    <property type="protein sequence ID" value="BBY46823.1"/>
    <property type="molecule type" value="Genomic_DNA"/>
</dbReference>
<geneLocation type="plasmid" evidence="2">
    <name>pJCM18538</name>
</geneLocation>
<dbReference type="AlphaFoldDB" id="A0A7I7RQM1"/>
<dbReference type="RefSeq" id="WP_235887094.1">
    <property type="nucleotide sequence ID" value="NZ_AP022592.1"/>
</dbReference>
<organism evidence="2 3">
    <name type="scientific">Mycolicibacterium arabiense</name>
    <dbReference type="NCBI Taxonomy" id="1286181"/>
    <lineage>
        <taxon>Bacteria</taxon>
        <taxon>Bacillati</taxon>
        <taxon>Actinomycetota</taxon>
        <taxon>Actinomycetes</taxon>
        <taxon>Mycobacteriales</taxon>
        <taxon>Mycobacteriaceae</taxon>
        <taxon>Mycolicibacterium</taxon>
    </lineage>
</organism>
<dbReference type="SUPFAM" id="SSF55073">
    <property type="entry name" value="Nucleotide cyclase"/>
    <property type="match status" value="1"/>
</dbReference>
<accession>A0A7I7RQM1</accession>
<sequence>MASMYPSIEATVGDIFKAEWNIAPGLVVPKTEDIALKNGGRLLNATYAYADLGESTKLIQSNLYKETVAKIIRAYINSATRVFRHYDGEIRSFDGDRVMAIFVGEDRNTRATRAALAINWAVEEIIPEAIKTWWSDGQDFCRITHRVGIDTGEALIVRGGVRDNNDLISIGSAPNVAAKLSDLKDGYAIYVSEAVRDDMDDEVASFPNANGTVSNIWYRFPHPKLIGDNSVVVYGTNAYWGP</sequence>
<dbReference type="GO" id="GO:0035556">
    <property type="term" value="P:intracellular signal transduction"/>
    <property type="evidence" value="ECO:0007669"/>
    <property type="project" value="InterPro"/>
</dbReference>
<dbReference type="PROSITE" id="PS50125">
    <property type="entry name" value="GUANYLATE_CYCLASE_2"/>
    <property type="match status" value="1"/>
</dbReference>
<dbReference type="InterPro" id="IPR029787">
    <property type="entry name" value="Nucleotide_cyclase"/>
</dbReference>
<name>A0A7I7RQM1_9MYCO</name>
<dbReference type="Gene3D" id="3.30.70.1230">
    <property type="entry name" value="Nucleotide cyclase"/>
    <property type="match status" value="1"/>
</dbReference>
<dbReference type="CDD" id="cd07302">
    <property type="entry name" value="CHD"/>
    <property type="match status" value="1"/>
</dbReference>
<feature type="domain" description="Guanylate cyclase" evidence="1">
    <location>
        <begin position="46"/>
        <end position="181"/>
    </location>
</feature>
<gene>
    <name evidence="2" type="ORF">MARA_02530</name>
</gene>
<keyword evidence="2" id="KW-0614">Plasmid</keyword>
<dbReference type="GO" id="GO:0009190">
    <property type="term" value="P:cyclic nucleotide biosynthetic process"/>
    <property type="evidence" value="ECO:0007669"/>
    <property type="project" value="InterPro"/>
</dbReference>